<accession>A0A644YCI2</accession>
<proteinExistence type="predicted"/>
<reference evidence="1" key="1">
    <citation type="submission" date="2019-08" db="EMBL/GenBank/DDBJ databases">
        <authorList>
            <person name="Kucharzyk K."/>
            <person name="Murdoch R.W."/>
            <person name="Higgins S."/>
            <person name="Loffler F."/>
        </authorList>
    </citation>
    <scope>NUCLEOTIDE SEQUENCE</scope>
</reference>
<gene>
    <name evidence="1" type="ORF">SDC9_70724</name>
</gene>
<dbReference type="AlphaFoldDB" id="A0A644YCI2"/>
<comment type="caution">
    <text evidence="1">The sequence shown here is derived from an EMBL/GenBank/DDBJ whole genome shotgun (WGS) entry which is preliminary data.</text>
</comment>
<dbReference type="EMBL" id="VSSQ01004218">
    <property type="protein sequence ID" value="MPM24243.1"/>
    <property type="molecule type" value="Genomic_DNA"/>
</dbReference>
<organism evidence="1">
    <name type="scientific">bioreactor metagenome</name>
    <dbReference type="NCBI Taxonomy" id="1076179"/>
    <lineage>
        <taxon>unclassified sequences</taxon>
        <taxon>metagenomes</taxon>
        <taxon>ecological metagenomes</taxon>
    </lineage>
</organism>
<sequence>MRQRTRQFVNQDRQITADDLSGKDFREEIFIGHIVDDLLDVFVLFIAEQDEVGCIRVQWVIRQQNFVEDAVVVVHVHQPVDRDAFVVEEDVQKQIVLAERFDGMRAAGVHQQDVAFLQQVRDAVDDLAAFALHDVVEFEELVRVLRVGGVAVVFADVDVLVFEKQMLLDLWRPSRLPFQFRQIGHKFMALFLFLFDDRFLR</sequence>
<evidence type="ECO:0000313" key="1">
    <source>
        <dbReference type="EMBL" id="MPM24243.1"/>
    </source>
</evidence>
<name>A0A644YCI2_9ZZZZ</name>
<protein>
    <submittedName>
        <fullName evidence="1">Uncharacterized protein</fullName>
    </submittedName>
</protein>